<gene>
    <name evidence="8" type="ORF">CSSPJE1EN1_LOCUS3312</name>
</gene>
<organism evidence="8 9">
    <name type="scientific">Sphagnum jensenii</name>
    <dbReference type="NCBI Taxonomy" id="128206"/>
    <lineage>
        <taxon>Eukaryota</taxon>
        <taxon>Viridiplantae</taxon>
        <taxon>Streptophyta</taxon>
        <taxon>Embryophyta</taxon>
        <taxon>Bryophyta</taxon>
        <taxon>Sphagnophytina</taxon>
        <taxon>Sphagnopsida</taxon>
        <taxon>Sphagnales</taxon>
        <taxon>Sphagnaceae</taxon>
        <taxon>Sphagnum</taxon>
    </lineage>
</organism>
<evidence type="ECO:0008006" key="10">
    <source>
        <dbReference type="Google" id="ProtNLM"/>
    </source>
</evidence>
<evidence type="ECO:0000256" key="2">
    <source>
        <dbReference type="ARBA" id="ARBA00022448"/>
    </source>
</evidence>
<dbReference type="InterPro" id="IPR036837">
    <property type="entry name" value="Cation_efflux_CTD_sf"/>
</dbReference>
<evidence type="ECO:0000256" key="1">
    <source>
        <dbReference type="ARBA" id="ARBA00004141"/>
    </source>
</evidence>
<dbReference type="InterPro" id="IPR002524">
    <property type="entry name" value="Cation_efflux"/>
</dbReference>
<dbReference type="Gene3D" id="3.30.70.1350">
    <property type="entry name" value="Cation efflux protein, cytoplasmic domain"/>
    <property type="match status" value="2"/>
</dbReference>
<dbReference type="SUPFAM" id="SSF161111">
    <property type="entry name" value="Cation efflux protein transmembrane domain-like"/>
    <property type="match status" value="1"/>
</dbReference>
<name>A0ABP0VU44_9BRYO</name>
<accession>A0ABP0VU44</accession>
<evidence type="ECO:0000259" key="7">
    <source>
        <dbReference type="Pfam" id="PF16916"/>
    </source>
</evidence>
<dbReference type="InterPro" id="IPR027470">
    <property type="entry name" value="Cation_efflux_CTD"/>
</dbReference>
<dbReference type="SUPFAM" id="SSF160240">
    <property type="entry name" value="Cation efflux protein cytoplasmic domain-like"/>
    <property type="match status" value="2"/>
</dbReference>
<evidence type="ECO:0000259" key="6">
    <source>
        <dbReference type="Pfam" id="PF01545"/>
    </source>
</evidence>
<dbReference type="Pfam" id="PF01545">
    <property type="entry name" value="Cation_efflux"/>
    <property type="match status" value="1"/>
</dbReference>
<dbReference type="NCBIfam" id="TIGR01297">
    <property type="entry name" value="CDF"/>
    <property type="match status" value="1"/>
</dbReference>
<feature type="domain" description="Cation efflux protein transmembrane" evidence="6">
    <location>
        <begin position="193"/>
        <end position="415"/>
    </location>
</feature>
<keyword evidence="5" id="KW-0472">Membrane</keyword>
<dbReference type="InterPro" id="IPR058533">
    <property type="entry name" value="Cation_efflux_TM"/>
</dbReference>
<evidence type="ECO:0000256" key="4">
    <source>
        <dbReference type="ARBA" id="ARBA00022989"/>
    </source>
</evidence>
<feature type="domain" description="Cation efflux protein cytoplasmic" evidence="7">
    <location>
        <begin position="420"/>
        <end position="494"/>
    </location>
</feature>
<sequence length="604" mass="65865">MPRLLRQLLRARLGLSSVIRATAAPGGLQHSHTWRYGSLEIRVLDPLCSRTEEEEEEEEDTEWNQEKRRAWIVSQEASACERFVSPSQECQKTIGLHLGSEGLGVHIKGRDEDDERRKQYHVAGGRGQRQQFLLTARELHTHTCLQTAMARSKIGRLPITMQQGARTHIGHAAHEHSHEADEKAGEAGERVLKLGLWGDILLTIGKGTAGYVSGSKAIIADAAHSLSDIVLSSVALWTSKAARAPKDKEHPYGHGKIETMGALTISSLLLVTGGGIAWHAIETIQAFVQTTVDSVKEHVQSLGHGHEHQGAGHHHHGIDMEHPEVALSAAVVSIGVKEGLFWVTKAVGEKQGSALLQANAWHHRSDAISSVVALIGVGGAVLGLPLLDPAAALIVSGMIIKAGLESGYQSLQELMDRGLPESVLGPVRQSVLEVQGVEGVHELRGRRMGSTIHLDVHIEVDPWLSVSAARNIGDAVRQQVHKRHPNVTESFIHIGSKSDLLQPSDSTSRQGEQHIFRDEFDSLQQSQVEQVVRSVLDANFKETVGVRHVTCHFLQGKVVVELGVTLDNKLAIQDAMEHAKDVERVLLKNVPDITTVQVQLSLSQ</sequence>
<evidence type="ECO:0000313" key="9">
    <source>
        <dbReference type="Proteomes" id="UP001497444"/>
    </source>
</evidence>
<dbReference type="PANTHER" id="PTHR43840:SF15">
    <property type="entry name" value="MITOCHONDRIAL METAL TRANSPORTER 1-RELATED"/>
    <property type="match status" value="1"/>
</dbReference>
<dbReference type="Proteomes" id="UP001497444">
    <property type="component" value="Chromosome 11"/>
</dbReference>
<evidence type="ECO:0000313" key="8">
    <source>
        <dbReference type="EMBL" id="CAK9257834.1"/>
    </source>
</evidence>
<keyword evidence="9" id="KW-1185">Reference proteome</keyword>
<dbReference type="EMBL" id="OZ020106">
    <property type="protein sequence ID" value="CAK9257834.1"/>
    <property type="molecule type" value="Genomic_DNA"/>
</dbReference>
<dbReference type="InterPro" id="IPR027469">
    <property type="entry name" value="Cation_efflux_TMD_sf"/>
</dbReference>
<protein>
    <recommendedName>
        <fullName evidence="10">Cation efflux protein cytoplasmic domain-containing protein</fullName>
    </recommendedName>
</protein>
<evidence type="ECO:0000256" key="5">
    <source>
        <dbReference type="ARBA" id="ARBA00023136"/>
    </source>
</evidence>
<reference evidence="8" key="1">
    <citation type="submission" date="2024-02" db="EMBL/GenBank/DDBJ databases">
        <authorList>
            <consortium name="ELIXIR-Norway"/>
            <consortium name="Elixir Norway"/>
        </authorList>
    </citation>
    <scope>NUCLEOTIDE SEQUENCE</scope>
</reference>
<evidence type="ECO:0000256" key="3">
    <source>
        <dbReference type="ARBA" id="ARBA00022692"/>
    </source>
</evidence>
<keyword evidence="2" id="KW-0813">Transport</keyword>
<dbReference type="Gene3D" id="1.20.1510.10">
    <property type="entry name" value="Cation efflux protein transmembrane domain"/>
    <property type="match status" value="1"/>
</dbReference>
<dbReference type="InterPro" id="IPR050291">
    <property type="entry name" value="CDF_Transporter"/>
</dbReference>
<dbReference type="Pfam" id="PF16916">
    <property type="entry name" value="ZT_dimer"/>
    <property type="match status" value="1"/>
</dbReference>
<keyword evidence="3" id="KW-0812">Transmembrane</keyword>
<comment type="subcellular location">
    <subcellularLocation>
        <location evidence="1">Membrane</location>
        <topology evidence="1">Multi-pass membrane protein</topology>
    </subcellularLocation>
</comment>
<keyword evidence="4" id="KW-1133">Transmembrane helix</keyword>
<dbReference type="PANTHER" id="PTHR43840">
    <property type="entry name" value="MITOCHONDRIAL METAL TRANSPORTER 1-RELATED"/>
    <property type="match status" value="1"/>
</dbReference>
<proteinExistence type="predicted"/>